<feature type="chain" id="PRO_5045954280" evidence="1">
    <location>
        <begin position="21"/>
        <end position="216"/>
    </location>
</feature>
<evidence type="ECO:0000313" key="2">
    <source>
        <dbReference type="EMBL" id="MBV7380031.1"/>
    </source>
</evidence>
<evidence type="ECO:0000313" key="3">
    <source>
        <dbReference type="Proteomes" id="UP000756530"/>
    </source>
</evidence>
<reference evidence="2 3" key="1">
    <citation type="submission" date="2021-05" db="EMBL/GenBank/DDBJ databases">
        <title>Culturable bacteria isolated from Daya Bay.</title>
        <authorList>
            <person name="Zheng W."/>
            <person name="Yu S."/>
            <person name="Huang Y."/>
        </authorList>
    </citation>
    <scope>NUCLEOTIDE SEQUENCE [LARGE SCALE GENOMIC DNA]</scope>
    <source>
        <strain evidence="2 3">DP4N28-5</strain>
    </source>
</reference>
<protein>
    <submittedName>
        <fullName evidence="2">DUF1007 family protein</fullName>
    </submittedName>
</protein>
<organism evidence="2 3">
    <name type="scientific">Maritimibacter dapengensis</name>
    <dbReference type="NCBI Taxonomy" id="2836868"/>
    <lineage>
        <taxon>Bacteria</taxon>
        <taxon>Pseudomonadati</taxon>
        <taxon>Pseudomonadota</taxon>
        <taxon>Alphaproteobacteria</taxon>
        <taxon>Rhodobacterales</taxon>
        <taxon>Roseobacteraceae</taxon>
        <taxon>Maritimibacter</taxon>
    </lineage>
</organism>
<dbReference type="Pfam" id="PF06226">
    <property type="entry name" value="DUF1007"/>
    <property type="match status" value="1"/>
</dbReference>
<comment type="caution">
    <text evidence="2">The sequence shown here is derived from an EMBL/GenBank/DDBJ whole genome shotgun (WGS) entry which is preliminary data.</text>
</comment>
<dbReference type="EMBL" id="JAHUZE010000003">
    <property type="protein sequence ID" value="MBV7380031.1"/>
    <property type="molecule type" value="Genomic_DNA"/>
</dbReference>
<name>A0ABS6T454_9RHOB</name>
<keyword evidence="1" id="KW-0732">Signal</keyword>
<dbReference type="InterPro" id="IPR010412">
    <property type="entry name" value="DUF1007"/>
</dbReference>
<dbReference type="Proteomes" id="UP000756530">
    <property type="component" value="Unassembled WGS sequence"/>
</dbReference>
<feature type="signal peptide" evidence="1">
    <location>
        <begin position="1"/>
        <end position="20"/>
    </location>
</feature>
<evidence type="ECO:0000256" key="1">
    <source>
        <dbReference type="SAM" id="SignalP"/>
    </source>
</evidence>
<gene>
    <name evidence="2" type="ORF">KJP28_13960</name>
</gene>
<keyword evidence="3" id="KW-1185">Reference proteome</keyword>
<sequence>MRKTLLPCLFVACSPGPSLAHPHIFIDTAFTLVIEDGMATAVQIDWAYDAFYSMLMIEEYRLDADGDGLPEQTELDALAGHDVDWDAGFPGHFVLSLDNGAVSLGSAVHHQARFEDNRVITSHVRPIETPFPITSHRVTARAYDPTYFVAYDVPKPPAVTGANCTFEREEADRKAAQAEYGEALDAIDRTEDPFEVIEVPDIGILFADRFTLRCDN</sequence>
<accession>A0ABS6T454</accession>
<proteinExistence type="predicted"/>